<reference evidence="2" key="1">
    <citation type="submission" date="2016-03" db="EMBL/GenBank/DDBJ databases">
        <authorList>
            <person name="Heylen K."/>
            <person name="De Vos P."/>
            <person name="Vekeman B."/>
        </authorList>
    </citation>
    <scope>NUCLEOTIDE SEQUENCE [LARGE SCALE GENOMIC DNA]</scope>
    <source>
        <strain evidence="2">R-45383</strain>
    </source>
</reference>
<gene>
    <name evidence="1" type="ORF">A1355_03840</name>
</gene>
<dbReference type="RefSeq" id="WP_064027786.1">
    <property type="nucleotide sequence ID" value="NZ_LUUK01000155.1"/>
</dbReference>
<dbReference type="Proteomes" id="UP000077628">
    <property type="component" value="Unassembled WGS sequence"/>
</dbReference>
<dbReference type="STRING" id="702114.A1355_03840"/>
<dbReference type="OrthoDB" id="262740at2"/>
<evidence type="ECO:0000313" key="1">
    <source>
        <dbReference type="EMBL" id="OAI19641.1"/>
    </source>
</evidence>
<accession>A0A177NP38</accession>
<comment type="caution">
    <text evidence="1">The sequence shown here is derived from an EMBL/GenBank/DDBJ whole genome shotgun (WGS) entry which is preliminary data.</text>
</comment>
<sequence length="375" mass="40139">MLNGINLTLLIGPALPIPAPTAVIEALISVQVNSGGERSGFQLVFAVSSQSLLTNTLLPAGYFDPITTRVMIIVTLNGIPNVLIDGIVTRQEMSPSSEPGQAKLTITGEDLSVLMDIVELKRPFPGMDDTLQMLTILAPYAAFGVIPLVTPPLFLNFMSPTKGYKSQDSTDLAHIKKLAARNGYVFYVESGPLPGQNLAYFGPNIRLPIPQPALTINMDAHSNVDSLSFSLNGLAKEVLIVTVMDPITHKIPIPVPIPNISIFQPPLGARPTPPAKVRFAKEVAGEDPPGVVNLMVGQMLKGSANAITGSGSLDVLRYGRALRARMVVGVRGAGLAYDGLYYVDSVTHNLKHGEYKQNFTLSRDGLISNTPRLPV</sequence>
<dbReference type="AlphaFoldDB" id="A0A177NP38"/>
<proteinExistence type="predicted"/>
<organism evidence="1 2">
    <name type="scientific">Methylomonas koyamae</name>
    <dbReference type="NCBI Taxonomy" id="702114"/>
    <lineage>
        <taxon>Bacteria</taxon>
        <taxon>Pseudomonadati</taxon>
        <taxon>Pseudomonadota</taxon>
        <taxon>Gammaproteobacteria</taxon>
        <taxon>Methylococcales</taxon>
        <taxon>Methylococcaceae</taxon>
        <taxon>Methylomonas</taxon>
    </lineage>
</organism>
<name>A0A177NP38_9GAMM</name>
<evidence type="ECO:0008006" key="3">
    <source>
        <dbReference type="Google" id="ProtNLM"/>
    </source>
</evidence>
<keyword evidence="2" id="KW-1185">Reference proteome</keyword>
<evidence type="ECO:0000313" key="2">
    <source>
        <dbReference type="Proteomes" id="UP000077628"/>
    </source>
</evidence>
<dbReference type="SUPFAM" id="SSF69279">
    <property type="entry name" value="Phage tail proteins"/>
    <property type="match status" value="1"/>
</dbReference>
<dbReference type="EMBL" id="LUUK01000155">
    <property type="protein sequence ID" value="OAI19641.1"/>
    <property type="molecule type" value="Genomic_DNA"/>
</dbReference>
<protein>
    <recommendedName>
        <fullName evidence="3">Phage protein D</fullName>
    </recommendedName>
</protein>